<evidence type="ECO:0000256" key="2">
    <source>
        <dbReference type="ARBA" id="ARBA00023015"/>
    </source>
</evidence>
<keyword evidence="8" id="KW-1185">Reference proteome</keyword>
<dbReference type="Proteomes" id="UP001595937">
    <property type="component" value="Unassembled WGS sequence"/>
</dbReference>
<comment type="similarity">
    <text evidence="1">Belongs to the SorC transcriptional regulatory family.</text>
</comment>
<dbReference type="Gene3D" id="3.40.50.1360">
    <property type="match status" value="1"/>
</dbReference>
<evidence type="ECO:0000259" key="5">
    <source>
        <dbReference type="Pfam" id="PF04198"/>
    </source>
</evidence>
<dbReference type="Gene3D" id="1.10.10.10">
    <property type="entry name" value="Winged helix-like DNA-binding domain superfamily/Winged helix DNA-binding domain"/>
    <property type="match status" value="1"/>
</dbReference>
<dbReference type="Pfam" id="PF12802">
    <property type="entry name" value="MarR_2"/>
    <property type="match status" value="1"/>
</dbReference>
<evidence type="ECO:0000256" key="4">
    <source>
        <dbReference type="ARBA" id="ARBA00023163"/>
    </source>
</evidence>
<organism evidence="7 8">
    <name type="scientific">Brachybacterium tyrofermentans</name>
    <dbReference type="NCBI Taxonomy" id="47848"/>
    <lineage>
        <taxon>Bacteria</taxon>
        <taxon>Bacillati</taxon>
        <taxon>Actinomycetota</taxon>
        <taxon>Actinomycetes</taxon>
        <taxon>Micrococcales</taxon>
        <taxon>Dermabacteraceae</taxon>
        <taxon>Brachybacterium</taxon>
    </lineage>
</organism>
<evidence type="ECO:0000313" key="8">
    <source>
        <dbReference type="Proteomes" id="UP001595937"/>
    </source>
</evidence>
<dbReference type="Pfam" id="PF04198">
    <property type="entry name" value="Sugar-bind"/>
    <property type="match status" value="1"/>
</dbReference>
<evidence type="ECO:0000313" key="7">
    <source>
        <dbReference type="EMBL" id="MFC5296993.1"/>
    </source>
</evidence>
<feature type="domain" description="HTH marR-type" evidence="6">
    <location>
        <begin position="21"/>
        <end position="58"/>
    </location>
</feature>
<dbReference type="InterPro" id="IPR007324">
    <property type="entry name" value="Sugar-bd_dom_put"/>
</dbReference>
<evidence type="ECO:0000259" key="6">
    <source>
        <dbReference type="Pfam" id="PF12802"/>
    </source>
</evidence>
<comment type="caution">
    <text evidence="7">The sequence shown here is derived from an EMBL/GenBank/DDBJ whole genome shotgun (WGS) entry which is preliminary data.</text>
</comment>
<gene>
    <name evidence="7" type="ORF">ACFPK8_05670</name>
</gene>
<dbReference type="InterPro" id="IPR036390">
    <property type="entry name" value="WH_DNA-bd_sf"/>
</dbReference>
<accession>A0ABW0FCW1</accession>
<dbReference type="InterPro" id="IPR036388">
    <property type="entry name" value="WH-like_DNA-bd_sf"/>
</dbReference>
<protein>
    <submittedName>
        <fullName evidence="7">Sugar-binding transcriptional regulator</fullName>
    </submittedName>
</protein>
<dbReference type="PANTHER" id="PTHR34294">
    <property type="entry name" value="TRANSCRIPTIONAL REGULATOR-RELATED"/>
    <property type="match status" value="1"/>
</dbReference>
<name>A0ABW0FCW1_9MICO</name>
<dbReference type="RefSeq" id="WP_343925894.1">
    <property type="nucleotide sequence ID" value="NZ_BAAAIR010000048.1"/>
</dbReference>
<keyword evidence="3" id="KW-0238">DNA-binding</keyword>
<evidence type="ECO:0000256" key="3">
    <source>
        <dbReference type="ARBA" id="ARBA00023125"/>
    </source>
</evidence>
<evidence type="ECO:0000256" key="1">
    <source>
        <dbReference type="ARBA" id="ARBA00010466"/>
    </source>
</evidence>
<dbReference type="InterPro" id="IPR037171">
    <property type="entry name" value="NagB/RpiA_transferase-like"/>
</dbReference>
<dbReference type="GeneID" id="303298816"/>
<dbReference type="InterPro" id="IPR000835">
    <property type="entry name" value="HTH_MarR-typ"/>
</dbReference>
<feature type="domain" description="Sugar-binding" evidence="5">
    <location>
        <begin position="67"/>
        <end position="311"/>
    </location>
</feature>
<proteinExistence type="inferred from homology"/>
<dbReference type="PANTHER" id="PTHR34294:SF1">
    <property type="entry name" value="TRANSCRIPTIONAL REGULATOR LSRR"/>
    <property type="match status" value="1"/>
</dbReference>
<keyword evidence="4" id="KW-0804">Transcription</keyword>
<dbReference type="InterPro" id="IPR051054">
    <property type="entry name" value="SorC_transcr_regulators"/>
</dbReference>
<dbReference type="EMBL" id="JBHSLN010000018">
    <property type="protein sequence ID" value="MFC5296993.1"/>
    <property type="molecule type" value="Genomic_DNA"/>
</dbReference>
<dbReference type="SUPFAM" id="SSF46785">
    <property type="entry name" value="Winged helix' DNA-binding domain"/>
    <property type="match status" value="1"/>
</dbReference>
<keyword evidence="2" id="KW-0805">Transcription regulation</keyword>
<dbReference type="SUPFAM" id="SSF100950">
    <property type="entry name" value="NagB/RpiA/CoA transferase-like"/>
    <property type="match status" value="1"/>
</dbReference>
<reference evidence="8" key="1">
    <citation type="journal article" date="2019" name="Int. J. Syst. Evol. Microbiol.">
        <title>The Global Catalogue of Microorganisms (GCM) 10K type strain sequencing project: providing services to taxonomists for standard genome sequencing and annotation.</title>
        <authorList>
            <consortium name="The Broad Institute Genomics Platform"/>
            <consortium name="The Broad Institute Genome Sequencing Center for Infectious Disease"/>
            <person name="Wu L."/>
            <person name="Ma J."/>
        </authorList>
    </citation>
    <scope>NUCLEOTIDE SEQUENCE [LARGE SCALE GENOMIC DNA]</scope>
    <source>
        <strain evidence="8">CGMCC 1.16455</strain>
    </source>
</reference>
<sequence>MARDRYGLTPRDRLSLDAAKLYHAGGLSQQEIAQTLHVSRPTVSKLVATARERGFVRTLVADPRESDAALISELQEHFCLAELRLVVPVGRGPMDNRYALGSGAAEMLGAHLSTGEDVLGFWWSDAIHAVTEAMDRQRLRPRALVQLNGTDPGVEVDAALAAFTARSAVPVHPYPFPILHDSVAARLDAENDPASRQVLALRAECAAVVFGAETPAATALHRSPLLSAEDRRHIEDHAVGQICGRYIDAEGRIVAPSLSQRTLGPTLSELRRLRRTVLVTSGLEMLPLIRAVLENRYANHLVTDLATATALAETL</sequence>